<comment type="caution">
    <text evidence="1">The sequence shown here is derived from an EMBL/GenBank/DDBJ whole genome shotgun (WGS) entry which is preliminary data.</text>
</comment>
<reference evidence="1 2" key="1">
    <citation type="submission" date="2024-11" db="EMBL/GenBank/DDBJ databases">
        <title>Chromosome-level genome assembly of the freshwater bivalve Anodonta woodiana.</title>
        <authorList>
            <person name="Chen X."/>
        </authorList>
    </citation>
    <scope>NUCLEOTIDE SEQUENCE [LARGE SCALE GENOMIC DNA]</scope>
    <source>
        <strain evidence="1">MN2024</strain>
        <tissue evidence="1">Gills</tissue>
    </source>
</reference>
<evidence type="ECO:0000313" key="1">
    <source>
        <dbReference type="EMBL" id="KAL3877926.1"/>
    </source>
</evidence>
<dbReference type="Proteomes" id="UP001634394">
    <property type="component" value="Unassembled WGS sequence"/>
</dbReference>
<organism evidence="1 2">
    <name type="scientific">Sinanodonta woodiana</name>
    <name type="common">Chinese pond mussel</name>
    <name type="synonym">Anodonta woodiana</name>
    <dbReference type="NCBI Taxonomy" id="1069815"/>
    <lineage>
        <taxon>Eukaryota</taxon>
        <taxon>Metazoa</taxon>
        <taxon>Spiralia</taxon>
        <taxon>Lophotrochozoa</taxon>
        <taxon>Mollusca</taxon>
        <taxon>Bivalvia</taxon>
        <taxon>Autobranchia</taxon>
        <taxon>Heteroconchia</taxon>
        <taxon>Palaeoheterodonta</taxon>
        <taxon>Unionida</taxon>
        <taxon>Unionoidea</taxon>
        <taxon>Unionidae</taxon>
        <taxon>Unioninae</taxon>
        <taxon>Sinanodonta</taxon>
    </lineage>
</organism>
<protein>
    <submittedName>
        <fullName evidence="1">Uncharacterized protein</fullName>
    </submittedName>
</protein>
<name>A0ABD3WVB8_SINWO</name>
<proteinExistence type="predicted"/>
<evidence type="ECO:0000313" key="2">
    <source>
        <dbReference type="Proteomes" id="UP001634394"/>
    </source>
</evidence>
<dbReference type="EMBL" id="JBJQND010000005">
    <property type="protein sequence ID" value="KAL3877926.1"/>
    <property type="molecule type" value="Genomic_DNA"/>
</dbReference>
<accession>A0ABD3WVB8</accession>
<gene>
    <name evidence="1" type="ORF">ACJMK2_035567</name>
</gene>
<sequence>MRYCPEFLKREKYRQPHSIDHSLLYNIQDDMSLTIFDTSCARASYALVTARSQVKADNFSTAIYMLDSVLSTQSQIHNQHSHTAFTYSVPNQRSHTAFQISVHIQRSKSAFTYSVPIHSFVN</sequence>
<keyword evidence="2" id="KW-1185">Reference proteome</keyword>
<dbReference type="AlphaFoldDB" id="A0ABD3WVB8"/>